<organism evidence="2 3">
    <name type="scientific">Reticulomyxa filosa</name>
    <dbReference type="NCBI Taxonomy" id="46433"/>
    <lineage>
        <taxon>Eukaryota</taxon>
        <taxon>Sar</taxon>
        <taxon>Rhizaria</taxon>
        <taxon>Retaria</taxon>
        <taxon>Foraminifera</taxon>
        <taxon>Monothalamids</taxon>
        <taxon>Reticulomyxidae</taxon>
        <taxon>Reticulomyxa</taxon>
    </lineage>
</organism>
<keyword evidence="1" id="KW-1133">Transmembrane helix</keyword>
<feature type="transmembrane region" description="Helical" evidence="1">
    <location>
        <begin position="91"/>
        <end position="112"/>
    </location>
</feature>
<gene>
    <name evidence="2" type="ORF">RFI_01074</name>
</gene>
<feature type="non-terminal residue" evidence="2">
    <location>
        <position position="1"/>
    </location>
</feature>
<sequence>THDEKEKEMSTTPVPKKVHRRYGLIFGLIMYIFIISDLYIRVTPFLIIILLYPKWSLVVFLTLAVLLSVIELVMLRFVMLKATVVHKWKEALRYFSIGIISGSYYLLCCIGLKWLPQNVNFRTGFAIEHNTRMFIAIIMTAITVYLQSYDTGWTFAQTTALIFFMLVVNFVAFVIMLYRLK</sequence>
<feature type="transmembrane region" description="Helical" evidence="1">
    <location>
        <begin position="24"/>
        <end position="51"/>
    </location>
</feature>
<evidence type="ECO:0000313" key="2">
    <source>
        <dbReference type="EMBL" id="ETO35992.1"/>
    </source>
</evidence>
<feature type="transmembrane region" description="Helical" evidence="1">
    <location>
        <begin position="155"/>
        <end position="178"/>
    </location>
</feature>
<evidence type="ECO:0000256" key="1">
    <source>
        <dbReference type="SAM" id="Phobius"/>
    </source>
</evidence>
<keyword evidence="1" id="KW-0472">Membrane</keyword>
<evidence type="ECO:0000313" key="3">
    <source>
        <dbReference type="Proteomes" id="UP000023152"/>
    </source>
</evidence>
<name>X6PE86_RETFI</name>
<proteinExistence type="predicted"/>
<comment type="caution">
    <text evidence="2">The sequence shown here is derived from an EMBL/GenBank/DDBJ whole genome shotgun (WGS) entry which is preliminary data.</text>
</comment>
<reference evidence="2 3" key="1">
    <citation type="journal article" date="2013" name="Curr. Biol.">
        <title>The Genome of the Foraminiferan Reticulomyxa filosa.</title>
        <authorList>
            <person name="Glockner G."/>
            <person name="Hulsmann N."/>
            <person name="Schleicher M."/>
            <person name="Noegel A.A."/>
            <person name="Eichinger L."/>
            <person name="Gallinger C."/>
            <person name="Pawlowski J."/>
            <person name="Sierra R."/>
            <person name="Euteneuer U."/>
            <person name="Pillet L."/>
            <person name="Moustafa A."/>
            <person name="Platzer M."/>
            <person name="Groth M."/>
            <person name="Szafranski K."/>
            <person name="Schliwa M."/>
        </authorList>
    </citation>
    <scope>NUCLEOTIDE SEQUENCE [LARGE SCALE GENOMIC DNA]</scope>
</reference>
<protein>
    <submittedName>
        <fullName evidence="2">Uncharacterized protein</fullName>
    </submittedName>
</protein>
<dbReference type="AlphaFoldDB" id="X6PE86"/>
<keyword evidence="3" id="KW-1185">Reference proteome</keyword>
<dbReference type="Proteomes" id="UP000023152">
    <property type="component" value="Unassembled WGS sequence"/>
</dbReference>
<keyword evidence="1" id="KW-0812">Transmembrane</keyword>
<dbReference type="EMBL" id="ASPP01001100">
    <property type="protein sequence ID" value="ETO35992.1"/>
    <property type="molecule type" value="Genomic_DNA"/>
</dbReference>
<feature type="transmembrane region" description="Helical" evidence="1">
    <location>
        <begin position="58"/>
        <end position="79"/>
    </location>
</feature>
<accession>X6PE86</accession>